<protein>
    <submittedName>
        <fullName evidence="2">Uncharacterized protein</fullName>
    </submittedName>
</protein>
<feature type="compositionally biased region" description="Acidic residues" evidence="1">
    <location>
        <begin position="133"/>
        <end position="144"/>
    </location>
</feature>
<gene>
    <name evidence="2" type="ORF">THAOC_06299</name>
</gene>
<feature type="region of interest" description="Disordered" evidence="1">
    <location>
        <begin position="123"/>
        <end position="155"/>
    </location>
</feature>
<evidence type="ECO:0000256" key="1">
    <source>
        <dbReference type="SAM" id="MobiDB-lite"/>
    </source>
</evidence>
<sequence length="203" mass="20683">GGGGAAARVRRGGGALDPPPGDGDPCPDGQDVDLSLDEGPGGGNGVAGDPFDGLAYLDPSQFGVGDFGGEQEPDGGENAVTMFISVDNCVHSAIRSNTSTDDPDGWGGWGARAVGRVFPVFEVQPRRSRPAEESEPGNENDADDPPPASDSSNARNCAGYNDVLLIRTESTRLLAMQTACACDCAASAKTNSASLVDAENEAK</sequence>
<keyword evidence="3" id="KW-1185">Reference proteome</keyword>
<name>K0T3F0_THAOC</name>
<dbReference type="AlphaFoldDB" id="K0T3F0"/>
<accession>K0T3F0</accession>
<comment type="caution">
    <text evidence="2">The sequence shown here is derived from an EMBL/GenBank/DDBJ whole genome shotgun (WGS) entry which is preliminary data.</text>
</comment>
<feature type="non-terminal residue" evidence="2">
    <location>
        <position position="1"/>
    </location>
</feature>
<organism evidence="2 3">
    <name type="scientific">Thalassiosira oceanica</name>
    <name type="common">Marine diatom</name>
    <dbReference type="NCBI Taxonomy" id="159749"/>
    <lineage>
        <taxon>Eukaryota</taxon>
        <taxon>Sar</taxon>
        <taxon>Stramenopiles</taxon>
        <taxon>Ochrophyta</taxon>
        <taxon>Bacillariophyta</taxon>
        <taxon>Coscinodiscophyceae</taxon>
        <taxon>Thalassiosirophycidae</taxon>
        <taxon>Thalassiosirales</taxon>
        <taxon>Thalassiosiraceae</taxon>
        <taxon>Thalassiosira</taxon>
    </lineage>
</organism>
<evidence type="ECO:0000313" key="2">
    <source>
        <dbReference type="EMBL" id="EJK72190.1"/>
    </source>
</evidence>
<feature type="region of interest" description="Disordered" evidence="1">
    <location>
        <begin position="1"/>
        <end position="77"/>
    </location>
</feature>
<dbReference type="EMBL" id="AGNL01006231">
    <property type="protein sequence ID" value="EJK72190.1"/>
    <property type="molecule type" value="Genomic_DNA"/>
</dbReference>
<evidence type="ECO:0000313" key="3">
    <source>
        <dbReference type="Proteomes" id="UP000266841"/>
    </source>
</evidence>
<proteinExistence type="predicted"/>
<reference evidence="2 3" key="1">
    <citation type="journal article" date="2012" name="Genome Biol.">
        <title>Genome and low-iron response of an oceanic diatom adapted to chronic iron limitation.</title>
        <authorList>
            <person name="Lommer M."/>
            <person name="Specht M."/>
            <person name="Roy A.S."/>
            <person name="Kraemer L."/>
            <person name="Andreson R."/>
            <person name="Gutowska M.A."/>
            <person name="Wolf J."/>
            <person name="Bergner S.V."/>
            <person name="Schilhabel M.B."/>
            <person name="Klostermeier U.C."/>
            <person name="Beiko R.G."/>
            <person name="Rosenstiel P."/>
            <person name="Hippler M."/>
            <person name="Laroche J."/>
        </authorList>
    </citation>
    <scope>NUCLEOTIDE SEQUENCE [LARGE SCALE GENOMIC DNA]</scope>
    <source>
        <strain evidence="2 3">CCMP1005</strain>
    </source>
</reference>
<dbReference type="Proteomes" id="UP000266841">
    <property type="component" value="Unassembled WGS sequence"/>
</dbReference>